<dbReference type="EMBL" id="UINC01192603">
    <property type="protein sequence ID" value="SVE07829.1"/>
    <property type="molecule type" value="Genomic_DNA"/>
</dbReference>
<keyword evidence="1" id="KW-0472">Membrane</keyword>
<sequence length="66" mass="7251">MQVALPLIAAPLCVLLRRPVLAWAFATLVSWSLLAISTLLLIRVMVDGAISYHLGGWVSPFGIEYR</sequence>
<gene>
    <name evidence="2" type="ORF">METZ01_LOCUS460683</name>
</gene>
<dbReference type="AlphaFoldDB" id="A0A383AJT5"/>
<feature type="non-terminal residue" evidence="2">
    <location>
        <position position="66"/>
    </location>
</feature>
<accession>A0A383AJT5</accession>
<keyword evidence="1" id="KW-0812">Transmembrane</keyword>
<feature type="transmembrane region" description="Helical" evidence="1">
    <location>
        <begin position="20"/>
        <end position="42"/>
    </location>
</feature>
<organism evidence="2">
    <name type="scientific">marine metagenome</name>
    <dbReference type="NCBI Taxonomy" id="408172"/>
    <lineage>
        <taxon>unclassified sequences</taxon>
        <taxon>metagenomes</taxon>
        <taxon>ecological metagenomes</taxon>
    </lineage>
</organism>
<evidence type="ECO:0000256" key="1">
    <source>
        <dbReference type="SAM" id="Phobius"/>
    </source>
</evidence>
<evidence type="ECO:0000313" key="2">
    <source>
        <dbReference type="EMBL" id="SVE07829.1"/>
    </source>
</evidence>
<protein>
    <submittedName>
        <fullName evidence="2">Uncharacterized protein</fullName>
    </submittedName>
</protein>
<name>A0A383AJT5_9ZZZZ</name>
<reference evidence="2" key="1">
    <citation type="submission" date="2018-05" db="EMBL/GenBank/DDBJ databases">
        <authorList>
            <person name="Lanie J.A."/>
            <person name="Ng W.-L."/>
            <person name="Kazmierczak K.M."/>
            <person name="Andrzejewski T.M."/>
            <person name="Davidsen T.M."/>
            <person name="Wayne K.J."/>
            <person name="Tettelin H."/>
            <person name="Glass J.I."/>
            <person name="Rusch D."/>
            <person name="Podicherti R."/>
            <person name="Tsui H.-C.T."/>
            <person name="Winkler M.E."/>
        </authorList>
    </citation>
    <scope>NUCLEOTIDE SEQUENCE</scope>
</reference>
<proteinExistence type="predicted"/>
<keyword evidence="1" id="KW-1133">Transmembrane helix</keyword>